<keyword evidence="8" id="KW-1185">Reference proteome</keyword>
<keyword evidence="2" id="KW-0805">Transcription regulation</keyword>
<dbReference type="Proteomes" id="UP000286997">
    <property type="component" value="Unassembled WGS sequence"/>
</dbReference>
<dbReference type="GO" id="GO:0003700">
    <property type="term" value="F:DNA-binding transcription factor activity"/>
    <property type="evidence" value="ECO:0007669"/>
    <property type="project" value="InterPro"/>
</dbReference>
<organism evidence="7 8">
    <name type="scientific">Methylobacterium oryzihabitans</name>
    <dbReference type="NCBI Taxonomy" id="2499852"/>
    <lineage>
        <taxon>Bacteria</taxon>
        <taxon>Pseudomonadati</taxon>
        <taxon>Pseudomonadota</taxon>
        <taxon>Alphaproteobacteria</taxon>
        <taxon>Hyphomicrobiales</taxon>
        <taxon>Methylobacteriaceae</taxon>
        <taxon>Methylobacterium</taxon>
    </lineage>
</organism>
<evidence type="ECO:0000256" key="2">
    <source>
        <dbReference type="ARBA" id="ARBA00023015"/>
    </source>
</evidence>
<dbReference type="InterPro" id="IPR005119">
    <property type="entry name" value="LysR_subst-bd"/>
</dbReference>
<dbReference type="InterPro" id="IPR036390">
    <property type="entry name" value="WH_DNA-bd_sf"/>
</dbReference>
<evidence type="ECO:0000256" key="3">
    <source>
        <dbReference type="ARBA" id="ARBA00023125"/>
    </source>
</evidence>
<protein>
    <submittedName>
        <fullName evidence="7">LysR family transcriptional regulator</fullName>
    </submittedName>
</protein>
<gene>
    <name evidence="7" type="ORF">EOE48_26170</name>
</gene>
<dbReference type="GO" id="GO:0032993">
    <property type="term" value="C:protein-DNA complex"/>
    <property type="evidence" value="ECO:0007669"/>
    <property type="project" value="TreeGrafter"/>
</dbReference>
<sequence>MSVAPTAQARGTAVGTASGSGLSCDVRSIAWRSLRDRSAILPDRFRDAEIGFAHTPRGLRRRDPEAIFRISYRPCPGQEEPGAMELRHLRYFVAVVDDLSITRAAERLNIAQPALSQQIKNLEQEVGTPLLQRFSRGVALTEPGRAFAEEARAILASVERATTRARRIGGGDVGQIRIGFTGSASFHPFVTGAIRDYRALHPEVQVELVEEVTARLLVAFQDRRVDVAFLRPGPGETDHLWAHHLFDEAMVVALPAGHPLAAREAIALPALADEAFIVYPRQNGRVLYDSIMSACAGAGFTPRIAQNAPQLSSVVNLVETGIALAIVPQSMARLATEGVRYRPIAPPAPTAPMVLVREPEPETPHATIFTNLVLSRLNRPE</sequence>
<dbReference type="AlphaFoldDB" id="A0A437NUR9"/>
<reference evidence="7 8" key="1">
    <citation type="submission" date="2019-01" db="EMBL/GenBank/DDBJ databases">
        <authorList>
            <person name="Chen W.-M."/>
        </authorList>
    </citation>
    <scope>NUCLEOTIDE SEQUENCE [LARGE SCALE GENOMIC DNA]</scope>
    <source>
        <strain evidence="7 8">TER-1</strain>
    </source>
</reference>
<dbReference type="InterPro" id="IPR036388">
    <property type="entry name" value="WH-like_DNA-bd_sf"/>
</dbReference>
<dbReference type="Gene3D" id="3.40.190.10">
    <property type="entry name" value="Periplasmic binding protein-like II"/>
    <property type="match status" value="2"/>
</dbReference>
<evidence type="ECO:0000313" key="7">
    <source>
        <dbReference type="EMBL" id="RVU13776.1"/>
    </source>
</evidence>
<dbReference type="GO" id="GO:0003677">
    <property type="term" value="F:DNA binding"/>
    <property type="evidence" value="ECO:0007669"/>
    <property type="project" value="UniProtKB-KW"/>
</dbReference>
<proteinExistence type="inferred from homology"/>
<keyword evidence="4" id="KW-0804">Transcription</keyword>
<dbReference type="PANTHER" id="PTHR30346:SF30">
    <property type="entry name" value="SMALL NEUTRAL PROTEASE REGULATORY PROTEIN"/>
    <property type="match status" value="1"/>
</dbReference>
<accession>A0A437NUR9</accession>
<dbReference type="EMBL" id="SACP01000042">
    <property type="protein sequence ID" value="RVU13776.1"/>
    <property type="molecule type" value="Genomic_DNA"/>
</dbReference>
<dbReference type="PRINTS" id="PR00039">
    <property type="entry name" value="HTHLYSR"/>
</dbReference>
<evidence type="ECO:0000256" key="1">
    <source>
        <dbReference type="ARBA" id="ARBA00009437"/>
    </source>
</evidence>
<dbReference type="Pfam" id="PF00126">
    <property type="entry name" value="HTH_1"/>
    <property type="match status" value="1"/>
</dbReference>
<dbReference type="Pfam" id="PF03466">
    <property type="entry name" value="LysR_substrate"/>
    <property type="match status" value="1"/>
</dbReference>
<dbReference type="InterPro" id="IPR000847">
    <property type="entry name" value="LysR_HTH_N"/>
</dbReference>
<dbReference type="OrthoDB" id="9811588at2"/>
<evidence type="ECO:0000259" key="6">
    <source>
        <dbReference type="PROSITE" id="PS50931"/>
    </source>
</evidence>
<dbReference type="FunFam" id="1.10.10.10:FF:000001">
    <property type="entry name" value="LysR family transcriptional regulator"/>
    <property type="match status" value="1"/>
</dbReference>
<evidence type="ECO:0000313" key="8">
    <source>
        <dbReference type="Proteomes" id="UP000286997"/>
    </source>
</evidence>
<dbReference type="Gene3D" id="1.10.10.10">
    <property type="entry name" value="Winged helix-like DNA-binding domain superfamily/Winged helix DNA-binding domain"/>
    <property type="match status" value="1"/>
</dbReference>
<dbReference type="PROSITE" id="PS50931">
    <property type="entry name" value="HTH_LYSR"/>
    <property type="match status" value="1"/>
</dbReference>
<feature type="region of interest" description="Disordered" evidence="5">
    <location>
        <begin position="1"/>
        <end position="21"/>
    </location>
</feature>
<dbReference type="SUPFAM" id="SSF53850">
    <property type="entry name" value="Periplasmic binding protein-like II"/>
    <property type="match status" value="1"/>
</dbReference>
<evidence type="ECO:0000256" key="4">
    <source>
        <dbReference type="ARBA" id="ARBA00023163"/>
    </source>
</evidence>
<evidence type="ECO:0000256" key="5">
    <source>
        <dbReference type="SAM" id="MobiDB-lite"/>
    </source>
</evidence>
<dbReference type="SUPFAM" id="SSF46785">
    <property type="entry name" value="Winged helix' DNA-binding domain"/>
    <property type="match status" value="1"/>
</dbReference>
<comment type="similarity">
    <text evidence="1">Belongs to the LysR transcriptional regulatory family.</text>
</comment>
<dbReference type="PANTHER" id="PTHR30346">
    <property type="entry name" value="TRANSCRIPTIONAL DUAL REGULATOR HCAR-RELATED"/>
    <property type="match status" value="1"/>
</dbReference>
<feature type="domain" description="HTH lysR-type" evidence="6">
    <location>
        <begin position="84"/>
        <end position="141"/>
    </location>
</feature>
<comment type="caution">
    <text evidence="7">The sequence shown here is derived from an EMBL/GenBank/DDBJ whole genome shotgun (WGS) entry which is preliminary data.</text>
</comment>
<keyword evidence="3" id="KW-0238">DNA-binding</keyword>
<name>A0A437NUR9_9HYPH</name>